<evidence type="ECO:0000313" key="2">
    <source>
        <dbReference type="Proteomes" id="UP000215902"/>
    </source>
</evidence>
<dbReference type="Proteomes" id="UP000215902">
    <property type="component" value="Unassembled WGS sequence"/>
</dbReference>
<feature type="non-terminal residue" evidence="1">
    <location>
        <position position="1"/>
    </location>
</feature>
<proteinExistence type="predicted"/>
<dbReference type="InterPro" id="IPR037059">
    <property type="entry name" value="RHD_DNA_bind_dom_sf"/>
</dbReference>
<dbReference type="Gene3D" id="2.60.40.340">
    <property type="entry name" value="Rel homology domain (RHD), DNA-binding domain"/>
    <property type="match status" value="1"/>
</dbReference>
<evidence type="ECO:0000313" key="1">
    <source>
        <dbReference type="EMBL" id="PAA93313.1"/>
    </source>
</evidence>
<dbReference type="SUPFAM" id="SSF49417">
    <property type="entry name" value="p53-like transcription factors"/>
    <property type="match status" value="1"/>
</dbReference>
<name>A0A267H4W4_9PLAT</name>
<reference evidence="1 2" key="1">
    <citation type="submission" date="2017-06" db="EMBL/GenBank/DDBJ databases">
        <title>A platform for efficient transgenesis in Macrostomum lignano, a flatworm model organism for stem cell research.</title>
        <authorList>
            <person name="Berezikov E."/>
        </authorList>
    </citation>
    <scope>NUCLEOTIDE SEQUENCE [LARGE SCALE GENOMIC DNA]</scope>
    <source>
        <strain evidence="1">DV1</strain>
        <tissue evidence="1">Whole organism</tissue>
    </source>
</reference>
<dbReference type="InterPro" id="IPR008967">
    <property type="entry name" value="p53-like_TF_DNA-bd_sf"/>
</dbReference>
<dbReference type="GO" id="GO:0003677">
    <property type="term" value="F:DNA binding"/>
    <property type="evidence" value="ECO:0007669"/>
    <property type="project" value="InterPro"/>
</dbReference>
<keyword evidence="2" id="KW-1185">Reference proteome</keyword>
<evidence type="ECO:0008006" key="3">
    <source>
        <dbReference type="Google" id="ProtNLM"/>
    </source>
</evidence>
<organism evidence="1 2">
    <name type="scientific">Macrostomum lignano</name>
    <dbReference type="NCBI Taxonomy" id="282301"/>
    <lineage>
        <taxon>Eukaryota</taxon>
        <taxon>Metazoa</taxon>
        <taxon>Spiralia</taxon>
        <taxon>Lophotrochozoa</taxon>
        <taxon>Platyhelminthes</taxon>
        <taxon>Rhabditophora</taxon>
        <taxon>Macrostomorpha</taxon>
        <taxon>Macrostomida</taxon>
        <taxon>Macrostomidae</taxon>
        <taxon>Macrostomum</taxon>
    </lineage>
</organism>
<gene>
    <name evidence="1" type="ORF">BOX15_Mlig017427g4</name>
</gene>
<accession>A0A267H4W4</accession>
<dbReference type="AlphaFoldDB" id="A0A267H4W4"/>
<protein>
    <recommendedName>
        <fullName evidence="3">RHD domain-containing protein</fullName>
    </recommendedName>
</protein>
<dbReference type="GO" id="GO:0003700">
    <property type="term" value="F:DNA-binding transcription factor activity"/>
    <property type="evidence" value="ECO:0007669"/>
    <property type="project" value="InterPro"/>
</dbReference>
<comment type="caution">
    <text evidence="1">The sequence shown here is derived from an EMBL/GenBank/DDBJ whole genome shotgun (WGS) entry which is preliminary data.</text>
</comment>
<dbReference type="EMBL" id="NIVC01000031">
    <property type="protein sequence ID" value="PAA93313.1"/>
    <property type="molecule type" value="Genomic_DNA"/>
</dbReference>
<sequence>SEVDKLIADPNRFIESFTDQGVNSTGDFLQNQPEYGAEQQQQPWPKVKITVSNQPVSSYRHRSDGEINDFIRRGSSKAVGSLLKGRNDNGQGEFIKIALELTDGYQREFDVYGELIVLLVDTNGTIFGEPPLKVHPWNLKGDYCCPTAGVYRQKIKLPKSETSIPVLFNKIGIVKCKNCDVLKSVDQKAKMLNELFNSSEDSQCNSRNLRRMFHNPNDESSGPLSVDPLKEVQQSVRLLFAFVPDDIQMVLNSYAISEPILCQSGSDGGKSFGVKAFNPVCVYLKRDLQYPMTSDIWVQLEADIKKKSETISAQLLVPCTSAATANPLSVEVSIPVEVQRNLLKLQLTKLEVQDTIANLPEEQFMAKLCLTKESNSSGRLTSSVDVRFIYLNQLKTPSLHNRAKRPRQD</sequence>